<feature type="domain" description="SWIM-type" evidence="6">
    <location>
        <begin position="526"/>
        <end position="558"/>
    </location>
</feature>
<dbReference type="GO" id="GO:0008017">
    <property type="term" value="F:microtubule binding"/>
    <property type="evidence" value="ECO:0007669"/>
    <property type="project" value="InterPro"/>
</dbReference>
<dbReference type="GO" id="GO:0008270">
    <property type="term" value="F:zinc ion binding"/>
    <property type="evidence" value="ECO:0007669"/>
    <property type="project" value="UniProtKB-KW"/>
</dbReference>
<dbReference type="PROSITE" id="PS51460">
    <property type="entry name" value="GAR"/>
    <property type="match status" value="1"/>
</dbReference>
<evidence type="ECO:0000313" key="8">
    <source>
        <dbReference type="EMBL" id="VFQ70853.1"/>
    </source>
</evidence>
<evidence type="ECO:0000256" key="3">
    <source>
        <dbReference type="ARBA" id="ARBA00022833"/>
    </source>
</evidence>
<keyword evidence="3" id="KW-0862">Zinc</keyword>
<dbReference type="Pfam" id="PF03108">
    <property type="entry name" value="DBD_Tnp_Mut"/>
    <property type="match status" value="1"/>
</dbReference>
<dbReference type="Pfam" id="PF10551">
    <property type="entry name" value="MULE"/>
    <property type="match status" value="1"/>
</dbReference>
<accession>A0A484L3F9</accession>
<evidence type="ECO:0000256" key="4">
    <source>
        <dbReference type="PROSITE-ProRule" id="PRU00325"/>
    </source>
</evidence>
<dbReference type="SMART" id="SM00575">
    <property type="entry name" value="ZnF_PMZ"/>
    <property type="match status" value="1"/>
</dbReference>
<dbReference type="Pfam" id="PF04434">
    <property type="entry name" value="SWIM"/>
    <property type="match status" value="1"/>
</dbReference>
<sequence length="641" mass="72881">MDSHIKVLVRVGGTWDTLGNFSSKYDTVIDVRNEVSLKSLMDTIKADISMDWYQNDIRFSYMVALCPPPIVIADDSELLFYLRLKSYQNDVPYLPLCMEVLPTATVAQLNGQANSSCALSPDINICYNSHSVDSTPNLTGQSNTNHMSIKISSGKSDHSNSMKRTSQTKRRRHPTNPVDVISHYHPTTLQVDSIYKSKQDLYHHLQMYAVSNSFQYKTKRSNRTVLHVVCVDARCSWAVRAVSLDNSPLFQIRRFDSYHSCPVDLREGDHRQATSTFLADLVLHCYVEATRKQYPPNDIWDDMRREFGIAMSYRKALLVKQKALKKLYGSDEESYQLLPSLCYMLETKNPGSSIRLTRSEDQRFKYLFFSLAPWRQAWNHCAPILVIDGTFMKSYYKGTLLTACGQDANKQLVPIAFGICDAEDKDSWMWFLSELKTTLTPRHDLYIMSDRHEGIIHVVQNSFPNAGHGYCTEHIARNLRTKFKGPKEDLTWKFRKASRAATEVECEEYLQNAGRARPQNTWTQTFVVNLRDKSCTCGDFQLDHFVCVHAVAAIGSRPGLSCYNFISPYYKREALVATYSGIVHPIGDKSTWDIPSDVKTMVCKPPLCNKRPLGGQRRGGYHPLVNFISAKVGKSRSVPGA</sequence>
<keyword evidence="9" id="KW-1185">Reference proteome</keyword>
<dbReference type="PANTHER" id="PTHR31973:SF113">
    <property type="entry name" value="PROTEIN FAR1-RELATED SEQUENCE 5-LIKE"/>
    <property type="match status" value="1"/>
</dbReference>
<evidence type="ECO:0000259" key="7">
    <source>
        <dbReference type="PROSITE" id="PS51460"/>
    </source>
</evidence>
<dbReference type="InterPro" id="IPR018289">
    <property type="entry name" value="MULE_transposase_dom"/>
</dbReference>
<dbReference type="PANTHER" id="PTHR31973">
    <property type="entry name" value="POLYPROTEIN, PUTATIVE-RELATED"/>
    <property type="match status" value="1"/>
</dbReference>
<dbReference type="InterPro" id="IPR007527">
    <property type="entry name" value="Znf_SWIM"/>
</dbReference>
<dbReference type="InterPro" id="IPR003108">
    <property type="entry name" value="GAR_dom"/>
</dbReference>
<evidence type="ECO:0000259" key="6">
    <source>
        <dbReference type="PROSITE" id="PS50966"/>
    </source>
</evidence>
<evidence type="ECO:0000256" key="2">
    <source>
        <dbReference type="ARBA" id="ARBA00022771"/>
    </source>
</evidence>
<protein>
    <recommendedName>
        <fullName evidence="10">SWIM-type domain-containing protein</fullName>
    </recommendedName>
</protein>
<dbReference type="EMBL" id="OOIL02000956">
    <property type="protein sequence ID" value="VFQ70853.1"/>
    <property type="molecule type" value="Genomic_DNA"/>
</dbReference>
<evidence type="ECO:0000256" key="1">
    <source>
        <dbReference type="ARBA" id="ARBA00022723"/>
    </source>
</evidence>
<feature type="domain" description="GAR" evidence="7">
    <location>
        <begin position="1"/>
        <end position="29"/>
    </location>
</feature>
<evidence type="ECO:0000256" key="5">
    <source>
        <dbReference type="SAM" id="MobiDB-lite"/>
    </source>
</evidence>
<evidence type="ECO:0000313" key="9">
    <source>
        <dbReference type="Proteomes" id="UP000595140"/>
    </source>
</evidence>
<name>A0A484L3F9_9ASTE</name>
<proteinExistence type="predicted"/>
<feature type="compositionally biased region" description="Polar residues" evidence="5">
    <location>
        <begin position="136"/>
        <end position="154"/>
    </location>
</feature>
<dbReference type="AlphaFoldDB" id="A0A484L3F9"/>
<dbReference type="Proteomes" id="UP000595140">
    <property type="component" value="Unassembled WGS sequence"/>
</dbReference>
<dbReference type="InterPro" id="IPR004332">
    <property type="entry name" value="Transposase_MuDR"/>
</dbReference>
<dbReference type="OrthoDB" id="1305961at2759"/>
<feature type="region of interest" description="Disordered" evidence="5">
    <location>
        <begin position="136"/>
        <end position="181"/>
    </location>
</feature>
<keyword evidence="2 4" id="KW-0863">Zinc-finger</keyword>
<dbReference type="InterPro" id="IPR006564">
    <property type="entry name" value="Znf_PMZ"/>
</dbReference>
<reference evidence="8 9" key="1">
    <citation type="submission" date="2018-04" db="EMBL/GenBank/DDBJ databases">
        <authorList>
            <person name="Vogel A."/>
        </authorList>
    </citation>
    <scope>NUCLEOTIDE SEQUENCE [LARGE SCALE GENOMIC DNA]</scope>
</reference>
<dbReference type="PROSITE" id="PS50966">
    <property type="entry name" value="ZF_SWIM"/>
    <property type="match status" value="1"/>
</dbReference>
<keyword evidence="1" id="KW-0479">Metal-binding</keyword>
<organism evidence="8 9">
    <name type="scientific">Cuscuta campestris</name>
    <dbReference type="NCBI Taxonomy" id="132261"/>
    <lineage>
        <taxon>Eukaryota</taxon>
        <taxon>Viridiplantae</taxon>
        <taxon>Streptophyta</taxon>
        <taxon>Embryophyta</taxon>
        <taxon>Tracheophyta</taxon>
        <taxon>Spermatophyta</taxon>
        <taxon>Magnoliopsida</taxon>
        <taxon>eudicotyledons</taxon>
        <taxon>Gunneridae</taxon>
        <taxon>Pentapetalae</taxon>
        <taxon>asterids</taxon>
        <taxon>lamiids</taxon>
        <taxon>Solanales</taxon>
        <taxon>Convolvulaceae</taxon>
        <taxon>Cuscuteae</taxon>
        <taxon>Cuscuta</taxon>
        <taxon>Cuscuta subgen. Grammica</taxon>
        <taxon>Cuscuta sect. Cleistogrammica</taxon>
    </lineage>
</organism>
<gene>
    <name evidence="8" type="ORF">CCAM_LOCUS12629</name>
</gene>
<evidence type="ECO:0008006" key="10">
    <source>
        <dbReference type="Google" id="ProtNLM"/>
    </source>
</evidence>